<feature type="compositionally biased region" description="Low complexity" evidence="1">
    <location>
        <begin position="1104"/>
        <end position="1133"/>
    </location>
</feature>
<feature type="compositionally biased region" description="Polar residues" evidence="1">
    <location>
        <begin position="470"/>
        <end position="488"/>
    </location>
</feature>
<evidence type="ECO:0000259" key="2">
    <source>
        <dbReference type="Pfam" id="PF14846"/>
    </source>
</evidence>
<dbReference type="Pfam" id="PF14846">
    <property type="entry name" value="DUF4485"/>
    <property type="match status" value="1"/>
</dbReference>
<keyword evidence="4" id="KW-1185">Reference proteome</keyword>
<organism evidence="3 4">
    <name type="scientific">Dunaliella salina</name>
    <name type="common">Green alga</name>
    <name type="synonym">Protococcus salinus</name>
    <dbReference type="NCBI Taxonomy" id="3046"/>
    <lineage>
        <taxon>Eukaryota</taxon>
        <taxon>Viridiplantae</taxon>
        <taxon>Chlorophyta</taxon>
        <taxon>core chlorophytes</taxon>
        <taxon>Chlorophyceae</taxon>
        <taxon>CS clade</taxon>
        <taxon>Chlamydomonadales</taxon>
        <taxon>Dunaliellaceae</taxon>
        <taxon>Dunaliella</taxon>
    </lineage>
</organism>
<feature type="compositionally biased region" description="Polar residues" evidence="1">
    <location>
        <begin position="502"/>
        <end position="515"/>
    </location>
</feature>
<feature type="compositionally biased region" description="Polar residues" evidence="1">
    <location>
        <begin position="422"/>
        <end position="431"/>
    </location>
</feature>
<dbReference type="InterPro" id="IPR027831">
    <property type="entry name" value="DUF4485"/>
</dbReference>
<feature type="compositionally biased region" description="Polar residues" evidence="1">
    <location>
        <begin position="547"/>
        <end position="566"/>
    </location>
</feature>
<feature type="region of interest" description="Disordered" evidence="1">
    <location>
        <begin position="811"/>
        <end position="830"/>
    </location>
</feature>
<accession>A0ABQ7G435</accession>
<feature type="region of interest" description="Disordered" evidence="1">
    <location>
        <begin position="638"/>
        <end position="803"/>
    </location>
</feature>
<comment type="caution">
    <text evidence="3">The sequence shown here is derived from an EMBL/GenBank/DDBJ whole genome shotgun (WGS) entry which is preliminary data.</text>
</comment>
<protein>
    <recommendedName>
        <fullName evidence="2">DUF4485 domain-containing protein</fullName>
    </recommendedName>
</protein>
<feature type="region of interest" description="Disordered" evidence="1">
    <location>
        <begin position="141"/>
        <end position="161"/>
    </location>
</feature>
<feature type="region of interest" description="Disordered" evidence="1">
    <location>
        <begin position="204"/>
        <end position="623"/>
    </location>
</feature>
<feature type="compositionally biased region" description="Polar residues" evidence="1">
    <location>
        <begin position="1822"/>
        <end position="1856"/>
    </location>
</feature>
<evidence type="ECO:0000313" key="4">
    <source>
        <dbReference type="Proteomes" id="UP000815325"/>
    </source>
</evidence>
<feature type="domain" description="DUF4485" evidence="2">
    <location>
        <begin position="34"/>
        <end position="93"/>
    </location>
</feature>
<feature type="region of interest" description="Disordered" evidence="1">
    <location>
        <begin position="2100"/>
        <end position="2133"/>
    </location>
</feature>
<feature type="compositionally biased region" description="Polar residues" evidence="1">
    <location>
        <begin position="250"/>
        <end position="260"/>
    </location>
</feature>
<feature type="compositionally biased region" description="Polar residues" evidence="1">
    <location>
        <begin position="583"/>
        <end position="600"/>
    </location>
</feature>
<name>A0ABQ7G435_DUNSA</name>
<proteinExistence type="predicted"/>
<feature type="compositionally biased region" description="Polar residues" evidence="1">
    <location>
        <begin position="1071"/>
        <end position="1102"/>
    </location>
</feature>
<feature type="region of interest" description="Disordered" evidence="1">
    <location>
        <begin position="1217"/>
        <end position="1369"/>
    </location>
</feature>
<feature type="compositionally biased region" description="Low complexity" evidence="1">
    <location>
        <begin position="489"/>
        <end position="501"/>
    </location>
</feature>
<feature type="compositionally biased region" description="Low complexity" evidence="1">
    <location>
        <begin position="1529"/>
        <end position="1552"/>
    </location>
</feature>
<gene>
    <name evidence="3" type="ORF">DUNSADRAFT_16177</name>
</gene>
<feature type="compositionally biased region" description="Basic residues" evidence="1">
    <location>
        <begin position="1347"/>
        <end position="1360"/>
    </location>
</feature>
<sequence length="2217" mass="229606">MEDGRLAAELDDAYSRAQAQIEALLGAPGPLNRGLRIRAKAWLSAMRMPTLNTVWKRNRNQHARLLLAQLRAGVLQAPFDALPPQNGLPTLQPWMIYRHGTNASPKRSSHCAATPRMEAHELRAGLTEADGRANLSDWRAGAAMSQMSKQDRELSAARQESEELMCQVSQSAAEHERAQGAAKVAAKSRLDALIETFEGRQAEWKPERISDATMPRPDSAATGAPTSFRDPALGAPSSYRGPAPGVPSRGSVSDVPSSYRDSVPLSPRSHRDPASDAPRSHRGPARSDAPSSYRDPAPDAPISCRDSAPRAPSSHGGPAPDAPSSYRDPAPNAPSSFQGSAPGAPRSHREHAPDAPSSHRGPTRSDAPSSYRDPASDVPSSYQDSGPNAPSSYQGSAPNSYRGPSSVPPSEPSLRGSLHSMPLSQSFQDPNQRIRRKLMELEDANAQFQRSWSAASQSQSGLSRSMPSSASRPQPSALQQILSTSLRPQQGSQQQQLQQQQLMNSASMRVNSGAPSSGGAPEAKASPGRHRPLYPAPHNPAAESQPDRPTSLNPNPMSTGITPSGHQPQLQQQAQQQVETRHLASQTNSGTQHTHAPPQTSLASLAPPSELPHSSSASHSSKASRALLPLKALSFTGATDTSTHANSTSSGGHPSTISDRSRAGSQREETARHGSTACGGGTGGAAGPGSSMRSVNATQQQQQQHEQQWHDGRAAGPGSTRSVLSTQQQQEQQGCGGGGRVAAGGSGPGSIRSVPSTQQQQQEQQGCGGQQGQQGYGGQQGQQGYGGQQGQQGYGGQQGQQGYCASGKVAVGATGRGSDRSARHSPVKGTQLLGDLQDLLHELDDVVGAEGTRPPSNVSLGTTNHAGSNGGSARNVDTHNGGRGSTVEGPGRAGTGSGSRQRGKLQGLREELQQQLGQQQLEQRQRNGTGGAAAPRHAPSTAVGSELGGSIRSGGSCSAHTRPDPQRAQQQQQEEMLRPRSAPHASPGTLPLRDPSFAFIRGGSNPPSPRSSRVAPLTLPSIPESPHALPSSRSQPLSRASSGDHQPPGLVEGRGLGSATVGREAMAASRAGSSTGLASVPTSNIHPSTIHSGTIHPSTIHSGTIHPSTIHPSTIHPSIIHPSIVHPSTIHPSTFHSCQQASSTHPPTSARWETQLQHQHKGAPEVARAGSSSEDAATHSTYCFSAASREGSAPGVNAGGGLASAAAVEGTVSGAFGSGSPPRAAHASGVQGAGAHARGTLGVGAHASGMHSAPSGAFGEGRAPGGNSSSTRRAGSPISEQRLASPRLRISPDPILLTQTPGHRYVRCPFSAPASRETSPARCPSRHTHSPYGHPAAKSPPLSPTRSHQHPHSPYRHRPPNYHELPSNTTAFPYYPATVPGRSPSAPPSRRFGTSTFGDLNLPAQSALFRDPSSPTGRPGARLAAPPIPTPAIFRDMSPGCAAATFDVQHPSPSSAIFRDTSPGHAGPPFGIEPAEGGLAKCVPPFSGAANVDSALGTYTGPPSHTTSACPPSTAAADRGSCIDPPMPSSSSRPPMPSSSCIYPPLPSSSSSNRGCGDSGMQPLGLGEPRQPSAPPHSHRCGGLDARAPMLSDAQRGVERDPRDVSASVPWQGSSLPDSRGARRAVPLGRHSHASPGTEGGDVGWYAPASPSAAAMDSYGRARGELGIGRAPGAAGSWAPPGTEGGNTGWYAPASPSAAATAKDGFVRTGELGIDGAPGAAGAGARCRDRGAGMGPHSGGTGCGRESLEPPAWNAPPPPPATGGAAPGAPPRNGGSGGAAGTTPDAPQPHLWLPPTPNEQVGLLTSRIPQTPNDQGGPLCSSGITQTTGPRSLQRHGSQLSQGSHLPQGSHLSQLSELPAGGGEGLGPRGAMGSSINAHNQLTQEQQQQQQQRQGSAGEGEGSGALGTSIAANNQQQWQQRHHHQQQKQRQGSAGEGEDALLDSEEAWRMHLQRLCCRELQEQQAAMGPQAQAEQQFEHARQVGLQERLRGQQELLLQQKGHNPAFFAGSADHEGDGKEIKVAGGYGGALLRERPAAIQQRVNEAVLVGSRTVAMRAAHADGEMSTTHKRVSELEVQVWNSKHQLDDLVEIAHQLGGGLADQGESDLRLSPGRKRSNTGAKQDVGPAWGGGGAGSNPLRTSMGLSMQAALSVGHMCFAPLLPPRAGFALSTSFSQFWAALANLRAKLSLVPSEVEGALPLSEAILGCMAICNDAVKS</sequence>
<feature type="compositionally biased region" description="Gly residues" evidence="1">
    <location>
        <begin position="677"/>
        <end position="687"/>
    </location>
</feature>
<feature type="compositionally biased region" description="Low complexity" evidence="1">
    <location>
        <begin position="1502"/>
        <end position="1517"/>
    </location>
</feature>
<evidence type="ECO:0000313" key="3">
    <source>
        <dbReference type="EMBL" id="KAF5829374.1"/>
    </source>
</evidence>
<feature type="compositionally biased region" description="Low complexity" evidence="1">
    <location>
        <begin position="1001"/>
        <end position="1013"/>
    </location>
</feature>
<feature type="compositionally biased region" description="Gly residues" evidence="1">
    <location>
        <begin position="734"/>
        <end position="748"/>
    </location>
</feature>
<dbReference type="Proteomes" id="UP000815325">
    <property type="component" value="Unassembled WGS sequence"/>
</dbReference>
<feature type="compositionally biased region" description="Basic and acidic residues" evidence="1">
    <location>
        <begin position="149"/>
        <end position="161"/>
    </location>
</feature>
<feature type="compositionally biased region" description="Low complexity" evidence="1">
    <location>
        <begin position="913"/>
        <end position="922"/>
    </location>
</feature>
<feature type="compositionally biased region" description="Low complexity" evidence="1">
    <location>
        <begin position="601"/>
        <end position="623"/>
    </location>
</feature>
<feature type="region of interest" description="Disordered" evidence="1">
    <location>
        <begin position="847"/>
        <end position="1175"/>
    </location>
</feature>
<feature type="compositionally biased region" description="Polar residues" evidence="1">
    <location>
        <begin position="378"/>
        <end position="403"/>
    </location>
</feature>
<feature type="compositionally biased region" description="Low complexity" evidence="1">
    <location>
        <begin position="1028"/>
        <end position="1041"/>
    </location>
</feature>
<feature type="region of interest" description="Disordered" evidence="1">
    <location>
        <begin position="1501"/>
        <end position="1643"/>
    </location>
</feature>
<evidence type="ECO:0000256" key="1">
    <source>
        <dbReference type="SAM" id="MobiDB-lite"/>
    </source>
</evidence>
<dbReference type="EMBL" id="MU070168">
    <property type="protein sequence ID" value="KAF5829374.1"/>
    <property type="molecule type" value="Genomic_DNA"/>
</dbReference>
<feature type="compositionally biased region" description="Gly residues" evidence="1">
    <location>
        <begin position="1860"/>
        <end position="1870"/>
    </location>
</feature>
<feature type="compositionally biased region" description="Low complexity" evidence="1">
    <location>
        <begin position="567"/>
        <end position="577"/>
    </location>
</feature>
<feature type="compositionally biased region" description="Gly residues" evidence="1">
    <location>
        <begin position="766"/>
        <end position="799"/>
    </location>
</feature>
<feature type="compositionally biased region" description="Gly residues" evidence="1">
    <location>
        <begin position="1732"/>
        <end position="1743"/>
    </location>
</feature>
<feature type="compositionally biased region" description="Polar residues" evidence="1">
    <location>
        <begin position="638"/>
        <end position="658"/>
    </location>
</feature>
<feature type="compositionally biased region" description="Low complexity" evidence="1">
    <location>
        <begin position="1881"/>
        <end position="1896"/>
    </location>
</feature>
<feature type="region of interest" description="Disordered" evidence="1">
    <location>
        <begin position="1731"/>
        <end position="1939"/>
    </location>
</feature>
<reference evidence="3" key="1">
    <citation type="submission" date="2017-08" db="EMBL/GenBank/DDBJ databases">
        <authorList>
            <person name="Polle J.E."/>
            <person name="Barry K."/>
            <person name="Cushman J."/>
            <person name="Schmutz J."/>
            <person name="Tran D."/>
            <person name="Hathwaick L.T."/>
            <person name="Yim W.C."/>
            <person name="Jenkins J."/>
            <person name="Mckie-Krisberg Z.M."/>
            <person name="Prochnik S."/>
            <person name="Lindquist E."/>
            <person name="Dockter R.B."/>
            <person name="Adam C."/>
            <person name="Molina H."/>
            <person name="Bunkerborg J."/>
            <person name="Jin E."/>
            <person name="Buchheim M."/>
            <person name="Magnuson J."/>
        </authorList>
    </citation>
    <scope>NUCLEOTIDE SEQUENCE</scope>
    <source>
        <strain evidence="3">CCAP 19/18</strain>
    </source>
</reference>
<feature type="compositionally biased region" description="Polar residues" evidence="1">
    <location>
        <begin position="854"/>
        <end position="867"/>
    </location>
</feature>
<feature type="compositionally biased region" description="Low complexity" evidence="1">
    <location>
        <begin position="446"/>
        <end position="469"/>
    </location>
</feature>
<feature type="compositionally biased region" description="Basic and acidic residues" evidence="1">
    <location>
        <begin position="659"/>
        <end position="672"/>
    </location>
</feature>
<feature type="compositionally biased region" description="Polar residues" evidence="1">
    <location>
        <begin position="1134"/>
        <end position="1157"/>
    </location>
</feature>